<dbReference type="InterPro" id="IPR003660">
    <property type="entry name" value="HAMP_dom"/>
</dbReference>
<accession>A0ABV7RDJ6</accession>
<dbReference type="PANTHER" id="PTHR32089:SF112">
    <property type="entry name" value="LYSOZYME-LIKE PROTEIN-RELATED"/>
    <property type="match status" value="1"/>
</dbReference>
<evidence type="ECO:0000313" key="6">
    <source>
        <dbReference type="EMBL" id="MFC3530958.1"/>
    </source>
</evidence>
<keyword evidence="1 3" id="KW-0807">Transducer</keyword>
<dbReference type="SMART" id="SM00283">
    <property type="entry name" value="MA"/>
    <property type="match status" value="1"/>
</dbReference>
<dbReference type="Pfam" id="PF00672">
    <property type="entry name" value="HAMP"/>
    <property type="match status" value="1"/>
</dbReference>
<dbReference type="SMART" id="SM00304">
    <property type="entry name" value="HAMP"/>
    <property type="match status" value="2"/>
</dbReference>
<reference evidence="7" key="1">
    <citation type="journal article" date="2019" name="Int. J. Syst. Evol. Microbiol.">
        <title>The Global Catalogue of Microorganisms (GCM) 10K type strain sequencing project: providing services to taxonomists for standard genome sequencing and annotation.</title>
        <authorList>
            <consortium name="The Broad Institute Genomics Platform"/>
            <consortium name="The Broad Institute Genome Sequencing Center for Infectious Disease"/>
            <person name="Wu L."/>
            <person name="Ma J."/>
        </authorList>
    </citation>
    <scope>NUCLEOTIDE SEQUENCE [LARGE SCALE GENOMIC DNA]</scope>
    <source>
        <strain evidence="7">KCTC 42742</strain>
    </source>
</reference>
<feature type="domain" description="Methyl-accepting transducer" evidence="4">
    <location>
        <begin position="264"/>
        <end position="500"/>
    </location>
</feature>
<protein>
    <submittedName>
        <fullName evidence="6">Methyl-accepting chemotaxis protein</fullName>
    </submittedName>
</protein>
<dbReference type="InterPro" id="IPR024478">
    <property type="entry name" value="HlyB_4HB_MCP"/>
</dbReference>
<keyword evidence="7" id="KW-1185">Reference proteome</keyword>
<evidence type="ECO:0000256" key="1">
    <source>
        <dbReference type="ARBA" id="ARBA00023224"/>
    </source>
</evidence>
<proteinExistence type="inferred from homology"/>
<dbReference type="PANTHER" id="PTHR32089">
    <property type="entry name" value="METHYL-ACCEPTING CHEMOTAXIS PROTEIN MCPB"/>
    <property type="match status" value="1"/>
</dbReference>
<evidence type="ECO:0000256" key="3">
    <source>
        <dbReference type="PROSITE-ProRule" id="PRU00284"/>
    </source>
</evidence>
<dbReference type="InterPro" id="IPR004089">
    <property type="entry name" value="MCPsignal_dom"/>
</dbReference>
<dbReference type="RefSeq" id="WP_386087864.1">
    <property type="nucleotide sequence ID" value="NZ_JBHRXN010000006.1"/>
</dbReference>
<dbReference type="Pfam" id="PF12729">
    <property type="entry name" value="4HB_MCP_1"/>
    <property type="match status" value="1"/>
</dbReference>
<sequence length="536" mass="56570">MKISQRLILLISVAIAGLLILAGTTFLQLNRLYQELENIGDNVLPSVKILGSFNQELLEERNSLLAHIVAVDAAHKPGIEQSLRQHRDAIGKALQAYAPMVISDKDGAYLKQLEAGVAELDKLYAPALAASSSGQTEEAIRQANAMRERFIAIQGIAKEHLDYNQQLADDAKAQAQAVSSNARLIAAAVAVLSIALLAVLGLLTYRQIVGSVQRGQASIQQLAASLDFTTRCEVKGKDEIAQMLTAFNQLIEKLQGSLRTVITASRDVSQSATELAGSAKQVAAGSNAQSESASTMAAALEQITVSINHVADRTQEANTLAQDTGSRAQSGAVVISGTSQSIESIAGAVEHAASEMSQLSERTRQIAVVVNVIKDVADQTNLLALNAAIEAARAGEMGRGFAVVADEVRKLAERTAQSTQEIAAIIGAIQTVSESAAERMQGVVHNVESGVDEAGKARGAIQQISEVAEQSRHLVGEISHAIREQGTAANSIATQVETVAQMAEENSAAASHVTALASRLQNLSHAMESEVAVYRV</sequence>
<evidence type="ECO:0000259" key="4">
    <source>
        <dbReference type="PROSITE" id="PS50111"/>
    </source>
</evidence>
<dbReference type="Gene3D" id="1.10.287.950">
    <property type="entry name" value="Methyl-accepting chemotaxis protein"/>
    <property type="match status" value="1"/>
</dbReference>
<dbReference type="Pfam" id="PF00015">
    <property type="entry name" value="MCPsignal"/>
    <property type="match status" value="1"/>
</dbReference>
<dbReference type="Proteomes" id="UP001595741">
    <property type="component" value="Unassembled WGS sequence"/>
</dbReference>
<dbReference type="PROSITE" id="PS50885">
    <property type="entry name" value="HAMP"/>
    <property type="match status" value="1"/>
</dbReference>
<name>A0ABV7RDJ6_9NEIS</name>
<comment type="caution">
    <text evidence="6">The sequence shown here is derived from an EMBL/GenBank/DDBJ whole genome shotgun (WGS) entry which is preliminary data.</text>
</comment>
<dbReference type="InterPro" id="IPR004090">
    <property type="entry name" value="Chemotax_Me-accpt_rcpt"/>
</dbReference>
<organism evidence="6 7">
    <name type="scientific">Vogesella facilis</name>
    <dbReference type="NCBI Taxonomy" id="1655232"/>
    <lineage>
        <taxon>Bacteria</taxon>
        <taxon>Pseudomonadati</taxon>
        <taxon>Pseudomonadota</taxon>
        <taxon>Betaproteobacteria</taxon>
        <taxon>Neisseriales</taxon>
        <taxon>Chromobacteriaceae</taxon>
        <taxon>Vogesella</taxon>
    </lineage>
</organism>
<evidence type="ECO:0000256" key="2">
    <source>
        <dbReference type="ARBA" id="ARBA00029447"/>
    </source>
</evidence>
<dbReference type="PRINTS" id="PR00260">
    <property type="entry name" value="CHEMTRNSDUCR"/>
</dbReference>
<dbReference type="SUPFAM" id="SSF58104">
    <property type="entry name" value="Methyl-accepting chemotaxis protein (MCP) signaling domain"/>
    <property type="match status" value="1"/>
</dbReference>
<comment type="similarity">
    <text evidence="2">Belongs to the methyl-accepting chemotaxis (MCP) protein family.</text>
</comment>
<gene>
    <name evidence="6" type="ORF">ACFOLG_02055</name>
</gene>
<dbReference type="EMBL" id="JBHRXN010000006">
    <property type="protein sequence ID" value="MFC3530958.1"/>
    <property type="molecule type" value="Genomic_DNA"/>
</dbReference>
<feature type="domain" description="HAMP" evidence="5">
    <location>
        <begin position="206"/>
        <end position="259"/>
    </location>
</feature>
<evidence type="ECO:0000259" key="5">
    <source>
        <dbReference type="PROSITE" id="PS50885"/>
    </source>
</evidence>
<dbReference type="CDD" id="cd06225">
    <property type="entry name" value="HAMP"/>
    <property type="match status" value="1"/>
</dbReference>
<dbReference type="PROSITE" id="PS50111">
    <property type="entry name" value="CHEMOTAXIS_TRANSDUC_2"/>
    <property type="match status" value="1"/>
</dbReference>
<evidence type="ECO:0000313" key="7">
    <source>
        <dbReference type="Proteomes" id="UP001595741"/>
    </source>
</evidence>